<evidence type="ECO:0000313" key="6">
    <source>
        <dbReference type="EMBL" id="SSC68145.1"/>
    </source>
</evidence>
<dbReference type="SMART" id="SM00267">
    <property type="entry name" value="GGDEF"/>
    <property type="match status" value="1"/>
</dbReference>
<keyword evidence="7" id="KW-1185">Reference proteome</keyword>
<proteinExistence type="predicted"/>
<gene>
    <name evidence="6" type="ORF">RHIZ70_3853</name>
</gene>
<dbReference type="InterPro" id="IPR043128">
    <property type="entry name" value="Rev_trsase/Diguanyl_cyclase"/>
</dbReference>
<evidence type="ECO:0000256" key="2">
    <source>
        <dbReference type="ARBA" id="ARBA00034247"/>
    </source>
</evidence>
<dbReference type="Gene3D" id="3.30.70.270">
    <property type="match status" value="1"/>
</dbReference>
<reference evidence="7" key="1">
    <citation type="submission" date="2018-07" db="EMBL/GenBank/DDBJ databases">
        <authorList>
            <person name="Peiro R."/>
            <person name="Begona"/>
            <person name="Cbmso G."/>
            <person name="Lopez M."/>
            <person name="Gonzalez S."/>
        </authorList>
    </citation>
    <scope>NUCLEOTIDE SEQUENCE [LARGE SCALE GENOMIC DNA]</scope>
</reference>
<keyword evidence="4" id="KW-1133">Transmembrane helix</keyword>
<feature type="region of interest" description="Disordered" evidence="3">
    <location>
        <begin position="397"/>
        <end position="418"/>
    </location>
</feature>
<dbReference type="Pfam" id="PF00990">
    <property type="entry name" value="GGDEF"/>
    <property type="match status" value="1"/>
</dbReference>
<feature type="domain" description="GGDEF" evidence="5">
    <location>
        <begin position="251"/>
        <end position="384"/>
    </location>
</feature>
<evidence type="ECO:0000259" key="5">
    <source>
        <dbReference type="PROSITE" id="PS50887"/>
    </source>
</evidence>
<dbReference type="PROSITE" id="PS50887">
    <property type="entry name" value="GGDEF"/>
    <property type="match status" value="1"/>
</dbReference>
<dbReference type="NCBIfam" id="TIGR00254">
    <property type="entry name" value="GGDEF"/>
    <property type="match status" value="1"/>
</dbReference>
<feature type="transmembrane region" description="Helical" evidence="4">
    <location>
        <begin position="189"/>
        <end position="213"/>
    </location>
</feature>
<dbReference type="AlphaFoldDB" id="A0A376AK07"/>
<dbReference type="GO" id="GO:0052621">
    <property type="term" value="F:diguanylate cyclase activity"/>
    <property type="evidence" value="ECO:0007669"/>
    <property type="project" value="UniProtKB-EC"/>
</dbReference>
<feature type="transmembrane region" description="Helical" evidence="4">
    <location>
        <begin position="154"/>
        <end position="177"/>
    </location>
</feature>
<dbReference type="PANTHER" id="PTHR45138:SF9">
    <property type="entry name" value="DIGUANYLATE CYCLASE DGCM-RELATED"/>
    <property type="match status" value="1"/>
</dbReference>
<dbReference type="InterPro" id="IPR050469">
    <property type="entry name" value="Diguanylate_Cyclase"/>
</dbReference>
<dbReference type="Proteomes" id="UP000254764">
    <property type="component" value="Unassembled WGS sequence"/>
</dbReference>
<sequence>MDQLLHLPTIFVFHACSTLISALLVGTLWRRRRDSVLLGILTFAATVGFVGTILHAMRGALPFPVSSGLGLGASMLAMGLFWQAIVVFEGKRPSYLHAAAGAIIWACLFFTPLFQSSINVRTTILGLIMGTYSLLGALEIWRGRLREPLPSRKLAAGVHCARAVVWYVVLVGTFAFGPVYTDQGPYPTWFVLASLAQTLLIILSVITLMILALERDERRSRLVSERDPLTNVRNRRSFVAEAEAMLSRQSAPAALLLFDIDHFKHINDTYGHAAGDKVLMEFSALLEGRMQSDWLLARIGGEEFACLIPNTGISEGADIAEAMRRAVERLHTAVDGRSVLVTVSIGVAATDEAAPDLDPLLAAADVALYQAKTDGRNRVRRHVPGFARRTVLANDHANPNAANQPLGHKRVTRADGRN</sequence>
<feature type="transmembrane region" description="Helical" evidence="4">
    <location>
        <begin position="69"/>
        <end position="88"/>
    </location>
</feature>
<name>A0A376AK07_9HYPH</name>
<evidence type="ECO:0000256" key="1">
    <source>
        <dbReference type="ARBA" id="ARBA00012528"/>
    </source>
</evidence>
<dbReference type="OrthoDB" id="9812260at2"/>
<dbReference type="GO" id="GO:0005886">
    <property type="term" value="C:plasma membrane"/>
    <property type="evidence" value="ECO:0007669"/>
    <property type="project" value="TreeGrafter"/>
</dbReference>
<dbReference type="CDD" id="cd01949">
    <property type="entry name" value="GGDEF"/>
    <property type="match status" value="1"/>
</dbReference>
<dbReference type="SUPFAM" id="SSF55073">
    <property type="entry name" value="Nucleotide cyclase"/>
    <property type="match status" value="1"/>
</dbReference>
<evidence type="ECO:0000256" key="4">
    <source>
        <dbReference type="SAM" id="Phobius"/>
    </source>
</evidence>
<keyword evidence="4" id="KW-0812">Transmembrane</keyword>
<accession>A0A376AK07</accession>
<dbReference type="GO" id="GO:1902201">
    <property type="term" value="P:negative regulation of bacterial-type flagellum-dependent cell motility"/>
    <property type="evidence" value="ECO:0007669"/>
    <property type="project" value="TreeGrafter"/>
</dbReference>
<evidence type="ECO:0000256" key="3">
    <source>
        <dbReference type="SAM" id="MobiDB-lite"/>
    </source>
</evidence>
<feature type="transmembrane region" description="Helical" evidence="4">
    <location>
        <begin position="36"/>
        <end position="57"/>
    </location>
</feature>
<protein>
    <recommendedName>
        <fullName evidence="1">diguanylate cyclase</fullName>
        <ecNumber evidence="1">2.7.7.65</ecNumber>
    </recommendedName>
</protein>
<dbReference type="InterPro" id="IPR000160">
    <property type="entry name" value="GGDEF_dom"/>
</dbReference>
<dbReference type="PANTHER" id="PTHR45138">
    <property type="entry name" value="REGULATORY COMPONENTS OF SENSORY TRANSDUCTION SYSTEM"/>
    <property type="match status" value="1"/>
</dbReference>
<comment type="catalytic activity">
    <reaction evidence="2">
        <text>2 GTP = 3',3'-c-di-GMP + 2 diphosphate</text>
        <dbReference type="Rhea" id="RHEA:24898"/>
        <dbReference type="ChEBI" id="CHEBI:33019"/>
        <dbReference type="ChEBI" id="CHEBI:37565"/>
        <dbReference type="ChEBI" id="CHEBI:58805"/>
        <dbReference type="EC" id="2.7.7.65"/>
    </reaction>
</comment>
<dbReference type="EMBL" id="UEYP01000006">
    <property type="protein sequence ID" value="SSC68145.1"/>
    <property type="molecule type" value="Genomic_DNA"/>
</dbReference>
<keyword evidence="4" id="KW-0472">Membrane</keyword>
<feature type="transmembrane region" description="Helical" evidence="4">
    <location>
        <begin position="95"/>
        <end position="114"/>
    </location>
</feature>
<feature type="transmembrane region" description="Helical" evidence="4">
    <location>
        <begin position="120"/>
        <end position="142"/>
    </location>
</feature>
<evidence type="ECO:0000313" key="7">
    <source>
        <dbReference type="Proteomes" id="UP000254764"/>
    </source>
</evidence>
<dbReference type="GO" id="GO:0043709">
    <property type="term" value="P:cell adhesion involved in single-species biofilm formation"/>
    <property type="evidence" value="ECO:0007669"/>
    <property type="project" value="TreeGrafter"/>
</dbReference>
<dbReference type="FunFam" id="3.30.70.270:FF:000001">
    <property type="entry name" value="Diguanylate cyclase domain protein"/>
    <property type="match status" value="1"/>
</dbReference>
<feature type="transmembrane region" description="Helical" evidence="4">
    <location>
        <begin position="6"/>
        <end position="29"/>
    </location>
</feature>
<organism evidence="6 7">
    <name type="scientific">Ciceribacter selenitireducens ATCC BAA-1503</name>
    <dbReference type="NCBI Taxonomy" id="1336235"/>
    <lineage>
        <taxon>Bacteria</taxon>
        <taxon>Pseudomonadati</taxon>
        <taxon>Pseudomonadota</taxon>
        <taxon>Alphaproteobacteria</taxon>
        <taxon>Hyphomicrobiales</taxon>
        <taxon>Rhizobiaceae</taxon>
        <taxon>Ciceribacter</taxon>
    </lineage>
</organism>
<dbReference type="InterPro" id="IPR029787">
    <property type="entry name" value="Nucleotide_cyclase"/>
</dbReference>
<dbReference type="EC" id="2.7.7.65" evidence="1"/>
<dbReference type="RefSeq" id="WP_115670673.1">
    <property type="nucleotide sequence ID" value="NZ_UEYP01000006.1"/>
</dbReference>